<dbReference type="InterPro" id="IPR039426">
    <property type="entry name" value="TonB-dep_rcpt-like"/>
</dbReference>
<evidence type="ECO:0000256" key="6">
    <source>
        <dbReference type="ARBA" id="ARBA00023237"/>
    </source>
</evidence>
<evidence type="ECO:0000256" key="2">
    <source>
        <dbReference type="ARBA" id="ARBA00022448"/>
    </source>
</evidence>
<protein>
    <submittedName>
        <fullName evidence="9">TonB-dependent receptor</fullName>
    </submittedName>
</protein>
<reference evidence="10" key="1">
    <citation type="journal article" date="2019" name="Int. J. Syst. Evol. Microbiol.">
        <title>The Global Catalogue of Microorganisms (GCM) 10K type strain sequencing project: providing services to taxonomists for standard genome sequencing and annotation.</title>
        <authorList>
            <consortium name="The Broad Institute Genomics Platform"/>
            <consortium name="The Broad Institute Genome Sequencing Center for Infectious Disease"/>
            <person name="Wu L."/>
            <person name="Ma J."/>
        </authorList>
    </citation>
    <scope>NUCLEOTIDE SEQUENCE [LARGE SCALE GENOMIC DNA]</scope>
    <source>
        <strain evidence="10">CGMCC 4.7466</strain>
    </source>
</reference>
<keyword evidence="6 7" id="KW-0998">Cell outer membrane</keyword>
<dbReference type="PROSITE" id="PS52016">
    <property type="entry name" value="TONB_DEPENDENT_REC_3"/>
    <property type="match status" value="1"/>
</dbReference>
<evidence type="ECO:0000313" key="9">
    <source>
        <dbReference type="EMBL" id="MFC4874156.1"/>
    </source>
</evidence>
<evidence type="ECO:0000259" key="8">
    <source>
        <dbReference type="Pfam" id="PF07715"/>
    </source>
</evidence>
<comment type="caution">
    <text evidence="9">The sequence shown here is derived from an EMBL/GenBank/DDBJ whole genome shotgun (WGS) entry which is preliminary data.</text>
</comment>
<dbReference type="Gene3D" id="2.170.130.10">
    <property type="entry name" value="TonB-dependent receptor, plug domain"/>
    <property type="match status" value="1"/>
</dbReference>
<keyword evidence="5 7" id="KW-0472">Membrane</keyword>
<dbReference type="InterPro" id="IPR023997">
    <property type="entry name" value="TonB-dep_OMP_SusC/RagA_CS"/>
</dbReference>
<feature type="domain" description="TonB-dependent receptor plug" evidence="8">
    <location>
        <begin position="223"/>
        <end position="336"/>
    </location>
</feature>
<dbReference type="Pfam" id="PF13715">
    <property type="entry name" value="CarbopepD_reg_2"/>
    <property type="match status" value="1"/>
</dbReference>
<sequence>MKKTLHALCMIGKYYLYGFVVQLLFLNLLHADPSNAQGSLDIKEVFLSLDLEEATLLEAFTEIKKQTRFSFIYDDRLLDGSSGVNLNVQNQSLESILLMLAAKHRLSFRQVDDKISVRPSTRRAAEKTILVEVTVSGKVVDPNGEPIPGVTISVPGTSLGTATDIEGNYSITVPDGSTLVFSFIGFETQRIPVGDQSIINLTMQEDVSSLDEVVVVGYGTQRKSDLTGAISSVGSETLQERPVTNVVQALQGNAAGVHVSTNMRPGELPAVRIRGNRSINASNDPLYVIDGIPVISQLGVNSFSLNDINPNDIESVEILKDASATAIYGSRGANGVILVTTKKGKKGQVKIDYNTTFSMDSYKNLTDWMTGGQYVDIWRQSLINGRLYGNAENQDLSTPAQPWYPDPFLDQQVMGLGQDTYARNGVWMGYEWEEFGVTPRYRPTTSEERALGWPDQVPIYNSENVRNHNWQDEVTRAGITQIHQVSLSAGTDVSRLYISLGYFNQNGVQKDQDFERFTVNLNGDIAATKWLTLGTSVMGSFSKQNFGFMGPNTSNTGSKDLFSRAVDQFPYAIPRDSDGNLIQNPGGNLSLWNPVMDIDQALNERRASAVMANMFAEVTFTPWLKYRLNFGGQMRNFRNGSWTGPNSSNHLTIQPNTAGMSRNENFGWVAENLLFIDKNIGDVHNIGVTLLQSSQYSRNEGMAMSVINTIVPASLWYDLNSNAVGNPRSYGTSFTENTLQSWMARINYAYKDKYLLTASGRYDGASVLAPGHKWDFFPSFSLAWKMQEEAFMSDVSWLNELKPRFGYGVTGNSAVNPYTTTGPLSRNPYIFGDQAAFGFLPQLAQNPELGWEKTAQWNAGLDFGILRGRVMGSFEAYDMTTTGLIFARALPAVTGYVQKFENIGSTRNRGLEMTLSTVNVETQDFTWQTDFNFGLNREEIVELVNGEEDMIVNNLFIGHPIHSFFDFQHDGIWQNTEADLEEMRRFNENGHNFYPGTVKITDQNGDYRIDGDDRVVVGSRQPRWTGGITNTLRYKNWTFSSMAYARVGQTYMGGFPHYGGVWPNGRYETDFWGWDNPGGRWPLPVMGANVENIASAMQFNDGSFVAVRHISLAYDFPRTLIERAAMTNLQVNLQVVNPFLFGGDVVRMGMNPDDDTSWEIRNAQGDPLGGMNNNRILPQSFVITLRAGF</sequence>
<dbReference type="Gene3D" id="2.60.40.1120">
    <property type="entry name" value="Carboxypeptidase-like, regulatory domain"/>
    <property type="match status" value="1"/>
</dbReference>
<accession>A0ABV9T5W7</accession>
<evidence type="ECO:0000256" key="1">
    <source>
        <dbReference type="ARBA" id="ARBA00004571"/>
    </source>
</evidence>
<evidence type="ECO:0000256" key="4">
    <source>
        <dbReference type="ARBA" id="ARBA00022692"/>
    </source>
</evidence>
<dbReference type="SUPFAM" id="SSF49464">
    <property type="entry name" value="Carboxypeptidase regulatory domain-like"/>
    <property type="match status" value="1"/>
</dbReference>
<dbReference type="Pfam" id="PF07715">
    <property type="entry name" value="Plug"/>
    <property type="match status" value="1"/>
</dbReference>
<keyword evidence="3 7" id="KW-1134">Transmembrane beta strand</keyword>
<dbReference type="NCBIfam" id="TIGR04056">
    <property type="entry name" value="OMP_RagA_SusC"/>
    <property type="match status" value="1"/>
</dbReference>
<dbReference type="InterPro" id="IPR036942">
    <property type="entry name" value="Beta-barrel_TonB_sf"/>
</dbReference>
<organism evidence="9 10">
    <name type="scientific">Negadavirga shengliensis</name>
    <dbReference type="NCBI Taxonomy" id="1389218"/>
    <lineage>
        <taxon>Bacteria</taxon>
        <taxon>Pseudomonadati</taxon>
        <taxon>Bacteroidota</taxon>
        <taxon>Cytophagia</taxon>
        <taxon>Cytophagales</taxon>
        <taxon>Cyclobacteriaceae</taxon>
        <taxon>Negadavirga</taxon>
    </lineage>
</organism>
<evidence type="ECO:0000256" key="3">
    <source>
        <dbReference type="ARBA" id="ARBA00022452"/>
    </source>
</evidence>
<dbReference type="InterPro" id="IPR037066">
    <property type="entry name" value="Plug_dom_sf"/>
</dbReference>
<keyword evidence="2 7" id="KW-0813">Transport</keyword>
<name>A0ABV9T5W7_9BACT</name>
<dbReference type="InterPro" id="IPR023996">
    <property type="entry name" value="TonB-dep_OMP_SusC/RagA"/>
</dbReference>
<comment type="subcellular location">
    <subcellularLocation>
        <location evidence="1 7">Cell outer membrane</location>
        <topology evidence="1 7">Multi-pass membrane protein</topology>
    </subcellularLocation>
</comment>
<evidence type="ECO:0000256" key="7">
    <source>
        <dbReference type="PROSITE-ProRule" id="PRU01360"/>
    </source>
</evidence>
<keyword evidence="9" id="KW-0675">Receptor</keyword>
<gene>
    <name evidence="9" type="ORF">ACFPFU_20800</name>
</gene>
<dbReference type="InterPro" id="IPR008969">
    <property type="entry name" value="CarboxyPept-like_regulatory"/>
</dbReference>
<evidence type="ECO:0000256" key="5">
    <source>
        <dbReference type="ARBA" id="ARBA00023136"/>
    </source>
</evidence>
<dbReference type="EMBL" id="JBHSJJ010000015">
    <property type="protein sequence ID" value="MFC4874156.1"/>
    <property type="molecule type" value="Genomic_DNA"/>
</dbReference>
<dbReference type="SUPFAM" id="SSF56935">
    <property type="entry name" value="Porins"/>
    <property type="match status" value="1"/>
</dbReference>
<keyword evidence="10" id="KW-1185">Reference proteome</keyword>
<comment type="similarity">
    <text evidence="7">Belongs to the TonB-dependent receptor family.</text>
</comment>
<dbReference type="NCBIfam" id="TIGR04057">
    <property type="entry name" value="SusC_RagA_signa"/>
    <property type="match status" value="1"/>
</dbReference>
<evidence type="ECO:0000313" key="10">
    <source>
        <dbReference type="Proteomes" id="UP001595818"/>
    </source>
</evidence>
<dbReference type="Gene3D" id="2.40.170.20">
    <property type="entry name" value="TonB-dependent receptor, beta-barrel domain"/>
    <property type="match status" value="1"/>
</dbReference>
<dbReference type="InterPro" id="IPR012910">
    <property type="entry name" value="Plug_dom"/>
</dbReference>
<dbReference type="RefSeq" id="WP_377067729.1">
    <property type="nucleotide sequence ID" value="NZ_JBHSJJ010000015.1"/>
</dbReference>
<dbReference type="Proteomes" id="UP001595818">
    <property type="component" value="Unassembled WGS sequence"/>
</dbReference>
<keyword evidence="4 7" id="KW-0812">Transmembrane</keyword>
<proteinExistence type="inferred from homology"/>